<dbReference type="Proteomes" id="UP001062846">
    <property type="component" value="Chromosome 5"/>
</dbReference>
<organism evidence="1 2">
    <name type="scientific">Rhododendron molle</name>
    <name type="common">Chinese azalea</name>
    <name type="synonym">Azalea mollis</name>
    <dbReference type="NCBI Taxonomy" id="49168"/>
    <lineage>
        <taxon>Eukaryota</taxon>
        <taxon>Viridiplantae</taxon>
        <taxon>Streptophyta</taxon>
        <taxon>Embryophyta</taxon>
        <taxon>Tracheophyta</taxon>
        <taxon>Spermatophyta</taxon>
        <taxon>Magnoliopsida</taxon>
        <taxon>eudicotyledons</taxon>
        <taxon>Gunneridae</taxon>
        <taxon>Pentapetalae</taxon>
        <taxon>asterids</taxon>
        <taxon>Ericales</taxon>
        <taxon>Ericaceae</taxon>
        <taxon>Ericoideae</taxon>
        <taxon>Rhodoreae</taxon>
        <taxon>Rhododendron</taxon>
    </lineage>
</organism>
<name>A0ACC0NKI1_RHOML</name>
<accession>A0ACC0NKI1</accession>
<proteinExistence type="predicted"/>
<protein>
    <submittedName>
        <fullName evidence="1">Uncharacterized protein</fullName>
    </submittedName>
</protein>
<evidence type="ECO:0000313" key="2">
    <source>
        <dbReference type="Proteomes" id="UP001062846"/>
    </source>
</evidence>
<keyword evidence="2" id="KW-1185">Reference proteome</keyword>
<comment type="caution">
    <text evidence="1">The sequence shown here is derived from an EMBL/GenBank/DDBJ whole genome shotgun (WGS) entry which is preliminary data.</text>
</comment>
<sequence>MDSSSSTSTNADSLPRYMNDVFLSWLLGGILNFSVVFIELFFILTSIWFNQFNYIFDRGFLFVYMA</sequence>
<reference evidence="1" key="1">
    <citation type="submission" date="2022-02" db="EMBL/GenBank/DDBJ databases">
        <title>Plant Genome Project.</title>
        <authorList>
            <person name="Zhang R.-G."/>
        </authorList>
    </citation>
    <scope>NUCLEOTIDE SEQUENCE</scope>
    <source>
        <strain evidence="1">AT1</strain>
    </source>
</reference>
<dbReference type="EMBL" id="CM046392">
    <property type="protein sequence ID" value="KAI8553501.1"/>
    <property type="molecule type" value="Genomic_DNA"/>
</dbReference>
<evidence type="ECO:0000313" key="1">
    <source>
        <dbReference type="EMBL" id="KAI8553501.1"/>
    </source>
</evidence>
<gene>
    <name evidence="1" type="ORF">RHMOL_Rhmol05G0020700</name>
</gene>